<evidence type="ECO:0000256" key="7">
    <source>
        <dbReference type="ARBA" id="ARBA00022692"/>
    </source>
</evidence>
<feature type="domain" description="P-type" evidence="16">
    <location>
        <begin position="9"/>
        <end position="49"/>
    </location>
</feature>
<evidence type="ECO:0000256" key="4">
    <source>
        <dbReference type="ARBA" id="ARBA00022525"/>
    </source>
</evidence>
<evidence type="ECO:0000259" key="16">
    <source>
        <dbReference type="PROSITE" id="PS51448"/>
    </source>
</evidence>
<feature type="disulfide bond" evidence="14">
    <location>
        <begin position="11"/>
        <end position="37"/>
    </location>
</feature>
<dbReference type="InterPro" id="IPR051148">
    <property type="entry name" value="Zona_Pellucida_Domain_gp"/>
</dbReference>
<dbReference type="Pfam" id="PF23344">
    <property type="entry name" value="ZP-N"/>
    <property type="match status" value="1"/>
</dbReference>
<keyword evidence="10 14" id="KW-1015">Disulfide bond</keyword>
<dbReference type="PROSITE" id="PS51034">
    <property type="entry name" value="ZP_2"/>
    <property type="match status" value="1"/>
</dbReference>
<feature type="disulfide bond" evidence="14">
    <location>
        <begin position="21"/>
        <end position="36"/>
    </location>
</feature>
<evidence type="ECO:0000256" key="14">
    <source>
        <dbReference type="PROSITE-ProRule" id="PRU00779"/>
    </source>
</evidence>
<keyword evidence="8" id="KW-1133">Transmembrane helix</keyword>
<organism evidence="17 18">
    <name type="scientific">Gadus morhua</name>
    <name type="common">Atlantic cod</name>
    <dbReference type="NCBI Taxonomy" id="8049"/>
    <lineage>
        <taxon>Eukaryota</taxon>
        <taxon>Metazoa</taxon>
        <taxon>Chordata</taxon>
        <taxon>Craniata</taxon>
        <taxon>Vertebrata</taxon>
        <taxon>Euteleostomi</taxon>
        <taxon>Actinopterygii</taxon>
        <taxon>Neopterygii</taxon>
        <taxon>Teleostei</taxon>
        <taxon>Neoteleostei</taxon>
        <taxon>Acanthomorphata</taxon>
        <taxon>Zeiogadaria</taxon>
        <taxon>Gadariae</taxon>
        <taxon>Gadiformes</taxon>
        <taxon>Gadoidei</taxon>
        <taxon>Gadidae</taxon>
        <taxon>Gadus</taxon>
    </lineage>
</organism>
<dbReference type="Gene3D" id="2.60.40.3210">
    <property type="entry name" value="Zona pellucida, ZP-N domain"/>
    <property type="match status" value="1"/>
</dbReference>
<keyword evidence="18" id="KW-1185">Reference proteome</keyword>
<dbReference type="InterPro" id="IPR044913">
    <property type="entry name" value="P_trefoil_dom_sf"/>
</dbReference>
<evidence type="ECO:0000256" key="8">
    <source>
        <dbReference type="ARBA" id="ARBA00022989"/>
    </source>
</evidence>
<dbReference type="GO" id="GO:0007339">
    <property type="term" value="P:binding of sperm to zona pellucida"/>
    <property type="evidence" value="ECO:0007669"/>
    <property type="project" value="TreeGrafter"/>
</dbReference>
<evidence type="ECO:0000256" key="5">
    <source>
        <dbReference type="ARBA" id="ARBA00022530"/>
    </source>
</evidence>
<dbReference type="PANTHER" id="PTHR23343">
    <property type="entry name" value="ZONA PELLUCIDA SPERM-BINDING PROTEIN"/>
    <property type="match status" value="1"/>
</dbReference>
<evidence type="ECO:0000313" key="18">
    <source>
        <dbReference type="Proteomes" id="UP000694546"/>
    </source>
</evidence>
<dbReference type="InterPro" id="IPR001507">
    <property type="entry name" value="ZP_dom"/>
</dbReference>
<dbReference type="AlphaFoldDB" id="A0A8C4Z598"/>
<name>A0A8C4Z598_GADMO</name>
<dbReference type="Ensembl" id="ENSGMOT00000006741.2">
    <property type="protein sequence ID" value="ENSGMOP00000006549.2"/>
    <property type="gene ID" value="ENSGMOG00000005984.2"/>
</dbReference>
<keyword evidence="7" id="KW-0812">Transmembrane</keyword>
<keyword evidence="11" id="KW-0325">Glycoprotein</keyword>
<dbReference type="GO" id="GO:0060468">
    <property type="term" value="P:prevention of polyspermy"/>
    <property type="evidence" value="ECO:0007669"/>
    <property type="project" value="TreeGrafter"/>
</dbReference>
<comment type="similarity">
    <text evidence="2">Belongs to the ZP domain family. ZPB subfamily.</text>
</comment>
<evidence type="ECO:0000313" key="17">
    <source>
        <dbReference type="Ensembl" id="ENSGMOP00000006549.2"/>
    </source>
</evidence>
<dbReference type="InterPro" id="IPR042235">
    <property type="entry name" value="ZP-C_dom"/>
</dbReference>
<dbReference type="PROSITE" id="PS00025">
    <property type="entry name" value="P_TREFOIL_1"/>
    <property type="match status" value="1"/>
</dbReference>
<sequence>MPTPTMLPGSCDLDPAIRMPCGPLAVSMETCGLLGCCFNSQEDVCYYRLNACSVDGHFVFSVEATDTMPRLDPRTLWVRGHPDCLPAVATEDVAIFKIPTTACGAGMRSKGDLLIYEVAVESQQTDRSPFSLQVKCEYPAAEPAATLRSESIIVRPTPTVAIGTIGVQMRIATDSSFSSFISADQLPAAFQLRSPIYVEVSIRQPAPEPGLSLRVRDCFAYPTSRTSVWRLLYDGCPNLLDPLRSSTPVDSQEGAGTPSQVRRFDVKTFAFLDPQTGKPSEEEIYFYCWVEICTVAAECAQPCTIVSSEARRRRRREVWSDLAQLVSLGPLRLGRSDVDPEPYVPIITKVRPLKPVPI</sequence>
<comment type="caution">
    <text evidence="14">Lacks conserved residue(s) required for the propagation of feature annotation.</text>
</comment>
<evidence type="ECO:0000259" key="15">
    <source>
        <dbReference type="PROSITE" id="PS51034"/>
    </source>
</evidence>
<dbReference type="Gene3D" id="2.60.40.4100">
    <property type="entry name" value="Zona pellucida, ZP-C domain"/>
    <property type="match status" value="1"/>
</dbReference>
<evidence type="ECO:0000256" key="10">
    <source>
        <dbReference type="ARBA" id="ARBA00023157"/>
    </source>
</evidence>
<protein>
    <recommendedName>
        <fullName evidence="19">Zona pellucida sperm-binding protein 4</fullName>
    </recommendedName>
</protein>
<keyword evidence="9" id="KW-0472">Membrane</keyword>
<evidence type="ECO:0000256" key="3">
    <source>
        <dbReference type="ARBA" id="ARBA00022475"/>
    </source>
</evidence>
<dbReference type="GO" id="GO:0035804">
    <property type="term" value="F:structural constituent of egg coat"/>
    <property type="evidence" value="ECO:0007669"/>
    <property type="project" value="TreeGrafter"/>
</dbReference>
<dbReference type="Pfam" id="PF00100">
    <property type="entry name" value="Zona_pellucida"/>
    <property type="match status" value="1"/>
</dbReference>
<dbReference type="GO" id="GO:0005886">
    <property type="term" value="C:plasma membrane"/>
    <property type="evidence" value="ECO:0007669"/>
    <property type="project" value="UniProtKB-SubCell"/>
</dbReference>
<dbReference type="Pfam" id="PF00088">
    <property type="entry name" value="Trefoil"/>
    <property type="match status" value="1"/>
</dbReference>
<evidence type="ECO:0000256" key="12">
    <source>
        <dbReference type="ARBA" id="ARBA00023279"/>
    </source>
</evidence>
<evidence type="ECO:0000256" key="9">
    <source>
        <dbReference type="ARBA" id="ARBA00023136"/>
    </source>
</evidence>
<accession>A0A8C4Z598</accession>
<keyword evidence="3" id="KW-1003">Cell membrane</keyword>
<keyword evidence="5" id="KW-0272">Extracellular matrix</keyword>
<dbReference type="OMA" id="CGYSLTK"/>
<dbReference type="InterPro" id="IPR055355">
    <property type="entry name" value="ZP-C"/>
</dbReference>
<keyword evidence="12" id="KW-0278">Fertilization</keyword>
<dbReference type="GO" id="GO:0032190">
    <property type="term" value="F:acrosin binding"/>
    <property type="evidence" value="ECO:0007669"/>
    <property type="project" value="TreeGrafter"/>
</dbReference>
<dbReference type="PANTHER" id="PTHR23343:SF117">
    <property type="entry name" value="ZONA PELLUCIDA SPERM-BINDING PROTEIN 4-LIKE ISOFORM X1"/>
    <property type="match status" value="1"/>
</dbReference>
<dbReference type="PROSITE" id="PS51448">
    <property type="entry name" value="P_TREFOIL_2"/>
    <property type="match status" value="1"/>
</dbReference>
<reference evidence="17" key="2">
    <citation type="submission" date="2025-09" db="UniProtKB">
        <authorList>
            <consortium name="Ensembl"/>
        </authorList>
    </citation>
    <scope>IDENTIFICATION</scope>
</reference>
<dbReference type="InterPro" id="IPR055356">
    <property type="entry name" value="ZP-N"/>
</dbReference>
<evidence type="ECO:0000256" key="2">
    <source>
        <dbReference type="ARBA" id="ARBA00010863"/>
    </source>
</evidence>
<dbReference type="GO" id="GO:0035805">
    <property type="term" value="C:egg coat"/>
    <property type="evidence" value="ECO:0007669"/>
    <property type="project" value="UniProtKB-SubCell"/>
</dbReference>
<dbReference type="InterPro" id="IPR000519">
    <property type="entry name" value="P_trefoil_dom"/>
</dbReference>
<dbReference type="SUPFAM" id="SSF57492">
    <property type="entry name" value="Trefoil"/>
    <property type="match status" value="1"/>
</dbReference>
<evidence type="ECO:0000256" key="11">
    <source>
        <dbReference type="ARBA" id="ARBA00023180"/>
    </source>
</evidence>
<dbReference type="Proteomes" id="UP000694546">
    <property type="component" value="Chromosome 2"/>
</dbReference>
<reference evidence="17" key="1">
    <citation type="submission" date="2025-08" db="UniProtKB">
        <authorList>
            <consortium name="Ensembl"/>
        </authorList>
    </citation>
    <scope>IDENTIFICATION</scope>
</reference>
<comment type="subcellular location">
    <subcellularLocation>
        <location evidence="1">Cell membrane</location>
        <topology evidence="1">Single-pass type I membrane protein</topology>
    </subcellularLocation>
    <subcellularLocation>
        <location evidence="13">Zona pellucida</location>
    </subcellularLocation>
</comment>
<evidence type="ECO:0000256" key="13">
    <source>
        <dbReference type="ARBA" id="ARBA00024183"/>
    </source>
</evidence>
<evidence type="ECO:0000256" key="6">
    <source>
        <dbReference type="ARBA" id="ARBA00022685"/>
    </source>
</evidence>
<evidence type="ECO:0008006" key="19">
    <source>
        <dbReference type="Google" id="ProtNLM"/>
    </source>
</evidence>
<keyword evidence="6" id="KW-0165">Cleavage on pair of basic residues</keyword>
<dbReference type="Gene3D" id="4.10.110.10">
    <property type="entry name" value="Spasmolytic Protein, domain 1"/>
    <property type="match status" value="1"/>
</dbReference>
<evidence type="ECO:0000256" key="1">
    <source>
        <dbReference type="ARBA" id="ARBA00004251"/>
    </source>
</evidence>
<feature type="domain" description="ZP" evidence="15">
    <location>
        <begin position="51"/>
        <end position="310"/>
    </location>
</feature>
<proteinExistence type="inferred from homology"/>
<dbReference type="CDD" id="cd00111">
    <property type="entry name" value="Trefoil"/>
    <property type="match status" value="1"/>
</dbReference>
<dbReference type="SMART" id="SM00241">
    <property type="entry name" value="ZP"/>
    <property type="match status" value="1"/>
</dbReference>
<keyword evidence="4" id="KW-0964">Secreted</keyword>
<dbReference type="InterPro" id="IPR017957">
    <property type="entry name" value="P_trefoil_CS"/>
</dbReference>
<dbReference type="SMART" id="SM00018">
    <property type="entry name" value="PD"/>
    <property type="match status" value="1"/>
</dbReference>
<dbReference type="GeneTree" id="ENSGT00940000161324"/>